<gene>
    <name evidence="1" type="ORF">MNBD_ALPHA06-1943</name>
</gene>
<organism evidence="1">
    <name type="scientific">hydrothermal vent metagenome</name>
    <dbReference type="NCBI Taxonomy" id="652676"/>
    <lineage>
        <taxon>unclassified sequences</taxon>
        <taxon>metagenomes</taxon>
        <taxon>ecological metagenomes</taxon>
    </lineage>
</organism>
<evidence type="ECO:0000313" key="1">
    <source>
        <dbReference type="EMBL" id="VAV92151.1"/>
    </source>
</evidence>
<accession>A0A3B0RL18</accession>
<dbReference type="CDD" id="cd02440">
    <property type="entry name" value="AdoMet_MTases"/>
    <property type="match status" value="1"/>
</dbReference>
<dbReference type="SUPFAM" id="SSF53335">
    <property type="entry name" value="S-adenosyl-L-methionine-dependent methyltransferases"/>
    <property type="match status" value="1"/>
</dbReference>
<dbReference type="EMBL" id="UOEE01000137">
    <property type="protein sequence ID" value="VAV92151.1"/>
    <property type="molecule type" value="Genomic_DNA"/>
</dbReference>
<dbReference type="Pfam" id="PF13489">
    <property type="entry name" value="Methyltransf_23"/>
    <property type="match status" value="1"/>
</dbReference>
<name>A0A3B0RL18_9ZZZZ</name>
<dbReference type="InterPro" id="IPR029063">
    <property type="entry name" value="SAM-dependent_MTases_sf"/>
</dbReference>
<dbReference type="Gene3D" id="3.40.50.150">
    <property type="entry name" value="Vaccinia Virus protein VP39"/>
    <property type="match status" value="1"/>
</dbReference>
<feature type="non-terminal residue" evidence="1">
    <location>
        <position position="195"/>
    </location>
</feature>
<evidence type="ECO:0008006" key="2">
    <source>
        <dbReference type="Google" id="ProtNLM"/>
    </source>
</evidence>
<dbReference type="AlphaFoldDB" id="A0A3B0RL18"/>
<reference evidence="1" key="1">
    <citation type="submission" date="2018-06" db="EMBL/GenBank/DDBJ databases">
        <authorList>
            <person name="Zhirakovskaya E."/>
        </authorList>
    </citation>
    <scope>NUCLEOTIDE SEQUENCE</scope>
</reference>
<proteinExistence type="predicted"/>
<sequence>MRGVDLFAQKRGWLRWRKTGARVLTCPACQQSNAMTSRLDTASPVHKFHRFALFECPACGTGHFPELRPPAYEDKGGKEGPLKFYIEQGAGLLSMIQPLMALPQYPNGSILEVGCGYGFCLHFSREALQWNSTGFDPSSLARAGAKDLGIPIRSVYLNAETARNNGPFDIVYSSEVIEHVVDPDQFLGPITDVLT</sequence>
<protein>
    <recommendedName>
        <fullName evidence="2">Methyltransferase type 11 domain-containing protein</fullName>
    </recommendedName>
</protein>